<accession>A0A1U7CIM8</accession>
<dbReference type="NCBIfam" id="TIGR02604">
    <property type="entry name" value="Piru_Ver_Nterm"/>
    <property type="match status" value="1"/>
</dbReference>
<dbReference type="InterPro" id="IPR016024">
    <property type="entry name" value="ARM-type_fold"/>
</dbReference>
<dbReference type="EMBL" id="CP019082">
    <property type="protein sequence ID" value="APW58795.1"/>
    <property type="molecule type" value="Genomic_DNA"/>
</dbReference>
<proteinExistence type="predicted"/>
<gene>
    <name evidence="10" type="ORF">BSF38_00199</name>
</gene>
<feature type="compositionally biased region" description="Polar residues" evidence="8">
    <location>
        <begin position="1096"/>
        <end position="1111"/>
    </location>
</feature>
<dbReference type="SUPFAM" id="SSF48371">
    <property type="entry name" value="ARM repeat"/>
    <property type="match status" value="1"/>
</dbReference>
<dbReference type="PANTHER" id="PTHR33546:SF1">
    <property type="entry name" value="LARGE, MULTIFUNCTIONAL SECRETED PROTEIN"/>
    <property type="match status" value="1"/>
</dbReference>
<dbReference type="KEGG" id="pbor:BSF38_00199"/>
<keyword evidence="4" id="KW-0249">Electron transport</keyword>
<dbReference type="PROSITE" id="PS51007">
    <property type="entry name" value="CYTC"/>
    <property type="match status" value="1"/>
</dbReference>
<evidence type="ECO:0000259" key="9">
    <source>
        <dbReference type="PROSITE" id="PS51007"/>
    </source>
</evidence>
<dbReference type="Gene3D" id="1.25.10.10">
    <property type="entry name" value="Leucine-rich Repeat Variant"/>
    <property type="match status" value="1"/>
</dbReference>
<feature type="compositionally biased region" description="Gly residues" evidence="8">
    <location>
        <begin position="1645"/>
        <end position="1660"/>
    </location>
</feature>
<dbReference type="InterPro" id="IPR011989">
    <property type="entry name" value="ARM-like"/>
</dbReference>
<keyword evidence="3 7" id="KW-0479">Metal-binding</keyword>
<organism evidence="10 11">
    <name type="scientific">Paludisphaera borealis</name>
    <dbReference type="NCBI Taxonomy" id="1387353"/>
    <lineage>
        <taxon>Bacteria</taxon>
        <taxon>Pseudomonadati</taxon>
        <taxon>Planctomycetota</taxon>
        <taxon>Planctomycetia</taxon>
        <taxon>Isosphaerales</taxon>
        <taxon>Isosphaeraceae</taxon>
        <taxon>Paludisphaera</taxon>
    </lineage>
</organism>
<sequence>MVLCGLLAVSAPTLFAKDGKVPDPRLTVPKGAHISVVGNTLADRMQHDGWLETYIHSRLPEHRLTIRDLGFSGDELTTRLRSKDFGSPDEWLRRNRTDVVCAFFGYNESFGGLAQFRTDLDAFIKHTLSQKYNGESPPRLVLFSPIAHEDLHDPSLPDGKENNVRLERLTAVMADAAEAHKVRFIDLFHPTQKLYAAAKTPLTINGIHLTPEGNRQLAEVVDRALFPNDEPLRDAAQLERLRQAVVDKSFIWFNRYRTVDGYSIFGGRADLAFTDGQTNRVVAQREMEVLDVMTANRDQRIWAIAQGGDLKVDDSNTPPFIPVITNKPGQGPNGEHIFLSGEEAIAKMTLGKGLKVNLFASEKEFPDLAKPMQMTFDAKGRLWVACWPTYPHWKPKEAMNDKILILEDTDGDGKADKQTTFADGLHCPTGFEIVPQGVLVAQAPDVVLLKDTDGDGKADVKTRVLSGIDSADTHHASNSFRVDPGGAVYFQEGTFHHSQIETPFGPPVRLANAGVFRYEPRSQKIEVYVTYGFANPHGHVFDRWGQDFVTDGTGNDNYFGTAFSGHLEYPHKHGAMNRYFKQHTRPCGGTEILSSPHFPDDWQGDLLSANVIGFQGIQRYRYQDAGSGFTAVEQEPVVSSSDPSFRPVDIEVGPDGAIYFLDWINPIIGHMQHNLRDPSRDRAHGRVYRVTHEGRALATPAKIAGQPIEALLDLLKSSEDRVRYRAKAELGGRDTAAVLAAAKTWVAGLDKNDPNFDHHLLEALWVHQFHDKTNLELLKQNLTSADPRARAAAVRVLCYWHDRVPDALDLLKKLAADEHPRVRLEAVRAASFFTVPEAVDVALISTESASDYYLDYTRAETLRALEPYVKKALAEGRSIEFSSDAGARYFLHNVSVDDLLKMKRSRGVLQEVLFRKGVREEDRRQALGDLAKLAKTSEAKVLADALAGRDGRGDDLDEGVVIELLRLLGDRDPAALAASRADFEKLAATAKLPIVRQFGYSALIASEGSIDHAWSLAVRSVGSLRDLLATAPLIRDPIVRASLYPKVEPLLHALPAGLATSKSGRGVFGRFVRIALPRKGTLTLAEVEVRSEGRNVSRQGKASQKNTSNGGDASRATDGNPDGEYGHGSQTHTEEDTDEPWWEIDMGTEIPIEAVVVHNRTEGELGKRLRGFDLTVLDANHKVVYQKRENPAPTPKSAFDLAAEDPQGTVRRAAMDALTTIRGQEVPTFKALAKFVREGIDRHAAILALKKIPSAYWPDDELKPLVENVIASVRALPPADRGSTSAVDALQLGDLLASRLPADQAKAVRKELRSLGVRVIRIASVLEQMRYDVDRIVVQAGKPVEIVFENVDMMPHNLVVTQPGALEEIGLLAESTALQPDAVKRQYVPASNKILLASRLLPSREVEKLTFNAPSQAGVYPYVCTYPGHWRRMYGALYVVDDLDEYLAAPESYLAAHPVPIADELLKSTRPRTEWKFDDLAASVAQLENGRSFSNGKQLFQLATCVTCHRVDGVGAEFGPDLAKLEPKQNPADLLRNILDPSAKINEKFYGYALELDSGQVVNGLIVEETPDVVKVVENPLLSTVPKVIKKSEITARAKSPVSTMPKGLLDKLTREEILDLVAYIAAGGDSKHAVFQGGHASAHGHGGGTGHGPGSGGGH</sequence>
<evidence type="ECO:0000256" key="3">
    <source>
        <dbReference type="ARBA" id="ARBA00022723"/>
    </source>
</evidence>
<dbReference type="InterPro" id="IPR000923">
    <property type="entry name" value="BlueCu_1"/>
</dbReference>
<dbReference type="Pfam" id="PF00034">
    <property type="entry name" value="Cytochrom_C"/>
    <property type="match status" value="1"/>
</dbReference>
<feature type="domain" description="Cytochrome c" evidence="9">
    <location>
        <begin position="1491"/>
        <end position="1629"/>
    </location>
</feature>
<dbReference type="SUPFAM" id="SSF52266">
    <property type="entry name" value="SGNH hydrolase"/>
    <property type="match status" value="1"/>
</dbReference>
<dbReference type="Pfam" id="PF00127">
    <property type="entry name" value="Copper-bind"/>
    <property type="match status" value="1"/>
</dbReference>
<dbReference type="InterPro" id="IPR036514">
    <property type="entry name" value="SGNH_hydro_sf"/>
</dbReference>
<keyword evidence="11" id="KW-1185">Reference proteome</keyword>
<keyword evidence="5 7" id="KW-0408">Iron</keyword>
<dbReference type="CDD" id="cd04233">
    <property type="entry name" value="Auracyanin"/>
    <property type="match status" value="1"/>
</dbReference>
<dbReference type="Pfam" id="PF13646">
    <property type="entry name" value="HEAT_2"/>
    <property type="match status" value="1"/>
</dbReference>
<dbReference type="InterPro" id="IPR008979">
    <property type="entry name" value="Galactose-bd-like_sf"/>
</dbReference>
<feature type="region of interest" description="Disordered" evidence="8">
    <location>
        <begin position="1636"/>
        <end position="1660"/>
    </location>
</feature>
<dbReference type="Proteomes" id="UP000186309">
    <property type="component" value="Chromosome"/>
</dbReference>
<dbReference type="InterPro" id="IPR055557">
    <property type="entry name" value="DUF7133"/>
</dbReference>
<dbReference type="InterPro" id="IPR013830">
    <property type="entry name" value="SGNH_hydro"/>
</dbReference>
<dbReference type="InterPro" id="IPR036909">
    <property type="entry name" value="Cyt_c-like_dom_sf"/>
</dbReference>
<dbReference type="Gene3D" id="2.120.10.30">
    <property type="entry name" value="TolB, C-terminal domain"/>
    <property type="match status" value="1"/>
</dbReference>
<dbReference type="STRING" id="1387353.BSF38_00199"/>
<keyword evidence="2 7" id="KW-0349">Heme</keyword>
<dbReference type="InterPro" id="IPR013428">
    <property type="entry name" value="Membrane-bound_put_N"/>
</dbReference>
<dbReference type="Gene3D" id="3.40.50.1110">
    <property type="entry name" value="SGNH hydrolase"/>
    <property type="match status" value="1"/>
</dbReference>
<dbReference type="SUPFAM" id="SSF49503">
    <property type="entry name" value="Cupredoxins"/>
    <property type="match status" value="1"/>
</dbReference>
<evidence type="ECO:0000313" key="10">
    <source>
        <dbReference type="EMBL" id="APW58795.1"/>
    </source>
</evidence>
<dbReference type="GO" id="GO:0005507">
    <property type="term" value="F:copper ion binding"/>
    <property type="evidence" value="ECO:0007669"/>
    <property type="project" value="InterPro"/>
</dbReference>
<dbReference type="NCBIfam" id="TIGR02603">
    <property type="entry name" value="CxxCH_TIGR02603"/>
    <property type="match status" value="1"/>
</dbReference>
<dbReference type="GO" id="GO:0016788">
    <property type="term" value="F:hydrolase activity, acting on ester bonds"/>
    <property type="evidence" value="ECO:0007669"/>
    <property type="project" value="UniProtKB-ARBA"/>
</dbReference>
<dbReference type="OrthoDB" id="228131at2"/>
<protein>
    <recommendedName>
        <fullName evidence="9">Cytochrome c domain-containing protein</fullName>
    </recommendedName>
</protein>
<dbReference type="PROSITE" id="PS00196">
    <property type="entry name" value="COPPER_BLUE"/>
    <property type="match status" value="1"/>
</dbReference>
<dbReference type="InterPro" id="IPR008972">
    <property type="entry name" value="Cupredoxin"/>
</dbReference>
<dbReference type="PANTHER" id="PTHR33546">
    <property type="entry name" value="LARGE, MULTIFUNCTIONAL SECRETED PROTEIN-RELATED"/>
    <property type="match status" value="1"/>
</dbReference>
<dbReference type="Gene3D" id="1.10.760.10">
    <property type="entry name" value="Cytochrome c-like domain"/>
    <property type="match status" value="1"/>
</dbReference>
<keyword evidence="6" id="KW-0186">Copper</keyword>
<evidence type="ECO:0000256" key="1">
    <source>
        <dbReference type="ARBA" id="ARBA00022448"/>
    </source>
</evidence>
<evidence type="ECO:0000256" key="7">
    <source>
        <dbReference type="PROSITE-ProRule" id="PRU00433"/>
    </source>
</evidence>
<dbReference type="SUPFAM" id="SSF46626">
    <property type="entry name" value="Cytochrome c"/>
    <property type="match status" value="1"/>
</dbReference>
<dbReference type="Pfam" id="PF22633">
    <property type="entry name" value="F5_F8_type_C_2"/>
    <property type="match status" value="1"/>
</dbReference>
<keyword evidence="1" id="KW-0813">Transport</keyword>
<name>A0A1U7CIM8_9BACT</name>
<evidence type="ECO:0000313" key="11">
    <source>
        <dbReference type="Proteomes" id="UP000186309"/>
    </source>
</evidence>
<evidence type="ECO:0000256" key="4">
    <source>
        <dbReference type="ARBA" id="ARBA00022982"/>
    </source>
</evidence>
<dbReference type="InterPro" id="IPR011042">
    <property type="entry name" value="6-blade_b-propeller_TolB-like"/>
</dbReference>
<evidence type="ECO:0000256" key="8">
    <source>
        <dbReference type="SAM" id="MobiDB-lite"/>
    </source>
</evidence>
<dbReference type="Gene3D" id="2.60.40.420">
    <property type="entry name" value="Cupredoxins - blue copper proteins"/>
    <property type="match status" value="1"/>
</dbReference>
<dbReference type="SUPFAM" id="SSF49785">
    <property type="entry name" value="Galactose-binding domain-like"/>
    <property type="match status" value="1"/>
</dbReference>
<dbReference type="InterPro" id="IPR013427">
    <property type="entry name" value="Haem-bd_dom_put"/>
</dbReference>
<dbReference type="GO" id="GO:0009055">
    <property type="term" value="F:electron transfer activity"/>
    <property type="evidence" value="ECO:0007669"/>
    <property type="project" value="InterPro"/>
</dbReference>
<evidence type="ECO:0000256" key="2">
    <source>
        <dbReference type="ARBA" id="ARBA00022617"/>
    </source>
</evidence>
<dbReference type="InterPro" id="IPR009056">
    <property type="entry name" value="Cyt_c-like_dom"/>
</dbReference>
<dbReference type="CDD" id="cd01834">
    <property type="entry name" value="SGNH_hydrolase_like_2"/>
    <property type="match status" value="1"/>
</dbReference>
<dbReference type="SUPFAM" id="SSF63829">
    <property type="entry name" value="Calcium-dependent phosphotriesterase"/>
    <property type="match status" value="1"/>
</dbReference>
<evidence type="ECO:0000256" key="6">
    <source>
        <dbReference type="ARBA" id="ARBA00023008"/>
    </source>
</evidence>
<feature type="region of interest" description="Disordered" evidence="8">
    <location>
        <begin position="1089"/>
        <end position="1139"/>
    </location>
</feature>
<dbReference type="Pfam" id="PF13472">
    <property type="entry name" value="Lipase_GDSL_2"/>
    <property type="match status" value="1"/>
</dbReference>
<dbReference type="GO" id="GO:0020037">
    <property type="term" value="F:heme binding"/>
    <property type="evidence" value="ECO:0007669"/>
    <property type="project" value="InterPro"/>
</dbReference>
<dbReference type="InterPro" id="IPR028871">
    <property type="entry name" value="BlueCu_1_BS"/>
</dbReference>
<dbReference type="Gene3D" id="2.60.120.260">
    <property type="entry name" value="Galactose-binding domain-like"/>
    <property type="match status" value="1"/>
</dbReference>
<evidence type="ECO:0000256" key="5">
    <source>
        <dbReference type="ARBA" id="ARBA00023004"/>
    </source>
</evidence>
<reference evidence="11" key="1">
    <citation type="submission" date="2016-12" db="EMBL/GenBank/DDBJ databases">
        <title>Comparative genomics of four Isosphaeraceae planctomycetes: a common pool of plasmids and glycoside hydrolase genes.</title>
        <authorList>
            <person name="Ivanova A."/>
        </authorList>
    </citation>
    <scope>NUCLEOTIDE SEQUENCE [LARGE SCALE GENOMIC DNA]</scope>
    <source>
        <strain evidence="11">PX4</strain>
    </source>
</reference>
<dbReference type="Pfam" id="PF23500">
    <property type="entry name" value="DUF7133"/>
    <property type="match status" value="1"/>
</dbReference>